<feature type="transmembrane region" description="Helical" evidence="1">
    <location>
        <begin position="47"/>
        <end position="66"/>
    </location>
</feature>
<evidence type="ECO:0000313" key="3">
    <source>
        <dbReference type="Proteomes" id="UP001198495"/>
    </source>
</evidence>
<dbReference type="EMBL" id="JAJEQT010000003">
    <property type="protein sequence ID" value="MCC2218724.1"/>
    <property type="molecule type" value="Genomic_DNA"/>
</dbReference>
<feature type="transmembrane region" description="Helical" evidence="1">
    <location>
        <begin position="282"/>
        <end position="300"/>
    </location>
</feature>
<feature type="transmembrane region" description="Helical" evidence="1">
    <location>
        <begin position="348"/>
        <end position="366"/>
    </location>
</feature>
<keyword evidence="1" id="KW-1133">Transmembrane helix</keyword>
<organism evidence="2 3">
    <name type="scientific">Coprococcus hominis</name>
    <name type="common">ex Arizal et al. 2022</name>
    <dbReference type="NCBI Taxonomy" id="2881262"/>
    <lineage>
        <taxon>Bacteria</taxon>
        <taxon>Bacillati</taxon>
        <taxon>Bacillota</taxon>
        <taxon>Clostridia</taxon>
        <taxon>Lachnospirales</taxon>
        <taxon>Lachnospiraceae</taxon>
        <taxon>Coprococcus</taxon>
    </lineage>
</organism>
<sequence length="394" mass="47044">MYQLLLKQRFKFAVRMVKRNIGAYLILIAIVPCILILQSMIQKNYGMDIAVFIPYGILCFLFMNLFGTIPRMRISPETYIWKIEKTYIGRVKKIGKSMVLTLCVALILFWAFPMEGMVLRQFIVAMLCNPIVNMHTVLSTQYKYRDIMNICMLAVVMICFFYGSVFVTSILLIIYGLYFILYPYFSYQAIIPFFQQYNQMLYGFLNREYDTVLQTQDEVFFQNNQKEMKGLMKKYYGSRYRFLMVYEVVSIVRRKKQIMYQYFAIVLITMLLSQIDGKYIEYVLLFSILILGQNVVSYNVQNELRLVKKGFPLRYSLKEKLQCKSVIGMFLLLLPMLCYWIAYKIELFSIILWIWIPIQSIIIYTAKNRLQRLLYLLPFYILSLLSMRVWQMFF</sequence>
<feature type="transmembrane region" description="Helical" evidence="1">
    <location>
        <begin position="373"/>
        <end position="393"/>
    </location>
</feature>
<feature type="transmembrane region" description="Helical" evidence="1">
    <location>
        <begin position="150"/>
        <end position="178"/>
    </location>
</feature>
<evidence type="ECO:0000256" key="1">
    <source>
        <dbReference type="SAM" id="Phobius"/>
    </source>
</evidence>
<proteinExistence type="predicted"/>
<accession>A0ABS8FPT8</accession>
<evidence type="ECO:0000313" key="2">
    <source>
        <dbReference type="EMBL" id="MCC2218724.1"/>
    </source>
</evidence>
<feature type="transmembrane region" description="Helical" evidence="1">
    <location>
        <begin position="259"/>
        <end position="276"/>
    </location>
</feature>
<keyword evidence="1" id="KW-0812">Transmembrane</keyword>
<feature type="transmembrane region" description="Helical" evidence="1">
    <location>
        <begin position="321"/>
        <end position="342"/>
    </location>
</feature>
<comment type="caution">
    <text evidence="2">The sequence shown here is derived from an EMBL/GenBank/DDBJ whole genome shotgun (WGS) entry which is preliminary data.</text>
</comment>
<name>A0ABS8FPT8_9FIRM</name>
<protein>
    <recommendedName>
        <fullName evidence="4">ABC transporter permease</fullName>
    </recommendedName>
</protein>
<feature type="transmembrane region" description="Helical" evidence="1">
    <location>
        <begin position="94"/>
        <end position="112"/>
    </location>
</feature>
<feature type="transmembrane region" description="Helical" evidence="1">
    <location>
        <begin position="118"/>
        <end position="138"/>
    </location>
</feature>
<keyword evidence="1" id="KW-0472">Membrane</keyword>
<dbReference type="Proteomes" id="UP001198495">
    <property type="component" value="Unassembled WGS sequence"/>
</dbReference>
<reference evidence="2 3" key="1">
    <citation type="submission" date="2021-10" db="EMBL/GenBank/DDBJ databases">
        <title>Anaerobic single-cell dispensing facilitates the cultivation of human gut bacteria.</title>
        <authorList>
            <person name="Afrizal A."/>
        </authorList>
    </citation>
    <scope>NUCLEOTIDE SEQUENCE [LARGE SCALE GENOMIC DNA]</scope>
    <source>
        <strain evidence="2 3">CLA-AA-H212</strain>
    </source>
</reference>
<gene>
    <name evidence="2" type="ORF">LKD28_06715</name>
</gene>
<keyword evidence="3" id="KW-1185">Reference proteome</keyword>
<evidence type="ECO:0008006" key="4">
    <source>
        <dbReference type="Google" id="ProtNLM"/>
    </source>
</evidence>
<feature type="transmembrane region" description="Helical" evidence="1">
    <location>
        <begin position="21"/>
        <end position="41"/>
    </location>
</feature>